<dbReference type="AlphaFoldDB" id="A0A7S0ZLZ6"/>
<reference evidence="3" key="1">
    <citation type="submission" date="2021-01" db="EMBL/GenBank/DDBJ databases">
        <authorList>
            <person name="Corre E."/>
            <person name="Pelletier E."/>
            <person name="Niang G."/>
            <person name="Scheremetjew M."/>
            <person name="Finn R."/>
            <person name="Kale V."/>
            <person name="Holt S."/>
            <person name="Cochrane G."/>
            <person name="Meng A."/>
            <person name="Brown T."/>
            <person name="Cohen L."/>
        </authorList>
    </citation>
    <scope>NUCLEOTIDE SEQUENCE</scope>
</reference>
<feature type="chain" id="PRO_5030671655" description="DOMON domain-containing protein" evidence="2">
    <location>
        <begin position="18"/>
        <end position="366"/>
    </location>
</feature>
<feature type="region of interest" description="Disordered" evidence="1">
    <location>
        <begin position="301"/>
        <end position="340"/>
    </location>
</feature>
<proteinExistence type="predicted"/>
<evidence type="ECO:0000313" key="3">
    <source>
        <dbReference type="EMBL" id="CAD8825995.1"/>
    </source>
</evidence>
<evidence type="ECO:0008006" key="4">
    <source>
        <dbReference type="Google" id="ProtNLM"/>
    </source>
</evidence>
<sequence>MFLVVASLSCAAASSVGDRLAVRYWTQDAMPLDVTSAVQDGWALVGGTASCDTFYGHRYQLDGRLTPTLLFDNTGVLAGMQVLTNTSTFPLYPDTNLKAPLVQLIEDDLTAMTFYLMDPGKLCSAVAADHTEGSIGDRLWVRTDLTCNTAACFDVISLEEYDGMLDGLSSYQYAKGGCAPGMGTHYWGNISADVSCEDTGTLFLMYDRSKLVAFGIAYNGQDMQVPTMGGVRPDPTSSASISEPSRWEFAHQPQYNFLLDEATVSPCFENVNTFNESLPHGSITSATMHIFLSDPQVITCSASTTDPDPTEVNSASTTDPDPTEVNSTSSARTTDPSEVSAGSTITMTLRGVLFPVLATRVLFVFS</sequence>
<evidence type="ECO:0000256" key="1">
    <source>
        <dbReference type="SAM" id="MobiDB-lite"/>
    </source>
</evidence>
<dbReference type="EMBL" id="HBFQ01000551">
    <property type="protein sequence ID" value="CAD8825995.1"/>
    <property type="molecule type" value="Transcribed_RNA"/>
</dbReference>
<name>A0A7S0ZLZ6_NOCSC</name>
<keyword evidence="2" id="KW-0732">Signal</keyword>
<feature type="signal peptide" evidence="2">
    <location>
        <begin position="1"/>
        <end position="17"/>
    </location>
</feature>
<gene>
    <name evidence="3" type="ORF">NSCI0253_LOCUS341</name>
</gene>
<evidence type="ECO:0000256" key="2">
    <source>
        <dbReference type="SAM" id="SignalP"/>
    </source>
</evidence>
<organism evidence="3">
    <name type="scientific">Noctiluca scintillans</name>
    <name type="common">Sea sparkle</name>
    <name type="synonym">Red tide dinoflagellate</name>
    <dbReference type="NCBI Taxonomy" id="2966"/>
    <lineage>
        <taxon>Eukaryota</taxon>
        <taxon>Sar</taxon>
        <taxon>Alveolata</taxon>
        <taxon>Dinophyceae</taxon>
        <taxon>Noctilucales</taxon>
        <taxon>Noctilucaceae</taxon>
        <taxon>Noctiluca</taxon>
    </lineage>
</organism>
<accession>A0A7S0ZLZ6</accession>
<protein>
    <recommendedName>
        <fullName evidence="4">DOMON domain-containing protein</fullName>
    </recommendedName>
</protein>